<evidence type="ECO:0000313" key="1">
    <source>
        <dbReference type="EMBL" id="MCY1005591.1"/>
    </source>
</evidence>
<comment type="caution">
    <text evidence="1">The sequence shown here is derived from an EMBL/GenBank/DDBJ whole genome shotgun (WGS) entry which is preliminary data.</text>
</comment>
<name>A0A9X3IVN9_9BACT</name>
<dbReference type="AlphaFoldDB" id="A0A9X3IVN9"/>
<sequence length="72" mass="7563">MLRDDVGRGVSTVSDMAKGAQAVSGFGRKLHFPVSLDEKSGPGLCHNFAASVTEFSRENSGAGTPARHLFTV</sequence>
<reference evidence="1" key="1">
    <citation type="submission" date="2022-11" db="EMBL/GenBank/DDBJ databases">
        <title>Minimal conservation of predation-associated metabolite biosynthetic gene clusters underscores biosynthetic potential of Myxococcota including descriptions for ten novel species: Archangium lansinium sp. nov., Myxococcus landrumus sp. nov., Nannocystis bai.</title>
        <authorList>
            <person name="Ahearne A."/>
            <person name="Stevens C."/>
            <person name="Phillips K."/>
        </authorList>
    </citation>
    <scope>NUCLEOTIDE SEQUENCE</scope>
    <source>
        <strain evidence="1">Na p29</strain>
    </source>
</reference>
<accession>A0A9X3IVN9</accession>
<protein>
    <submittedName>
        <fullName evidence="1">Uncharacterized protein</fullName>
    </submittedName>
</protein>
<dbReference type="EMBL" id="JAPNKE010000002">
    <property type="protein sequence ID" value="MCY1005591.1"/>
    <property type="molecule type" value="Genomic_DNA"/>
</dbReference>
<gene>
    <name evidence="1" type="ORF">OV079_08420</name>
</gene>
<organism evidence="1 2">
    <name type="scientific">Nannocystis pusilla</name>
    <dbReference type="NCBI Taxonomy" id="889268"/>
    <lineage>
        <taxon>Bacteria</taxon>
        <taxon>Pseudomonadati</taxon>
        <taxon>Myxococcota</taxon>
        <taxon>Polyangia</taxon>
        <taxon>Nannocystales</taxon>
        <taxon>Nannocystaceae</taxon>
        <taxon>Nannocystis</taxon>
    </lineage>
</organism>
<dbReference type="Proteomes" id="UP001150924">
    <property type="component" value="Unassembled WGS sequence"/>
</dbReference>
<keyword evidence="2" id="KW-1185">Reference proteome</keyword>
<evidence type="ECO:0000313" key="2">
    <source>
        <dbReference type="Proteomes" id="UP001150924"/>
    </source>
</evidence>
<proteinExistence type="predicted"/>